<organism evidence="1 2">
    <name type="scientific">Vaccinium darrowii</name>
    <dbReference type="NCBI Taxonomy" id="229202"/>
    <lineage>
        <taxon>Eukaryota</taxon>
        <taxon>Viridiplantae</taxon>
        <taxon>Streptophyta</taxon>
        <taxon>Embryophyta</taxon>
        <taxon>Tracheophyta</taxon>
        <taxon>Spermatophyta</taxon>
        <taxon>Magnoliopsida</taxon>
        <taxon>eudicotyledons</taxon>
        <taxon>Gunneridae</taxon>
        <taxon>Pentapetalae</taxon>
        <taxon>asterids</taxon>
        <taxon>Ericales</taxon>
        <taxon>Ericaceae</taxon>
        <taxon>Vaccinioideae</taxon>
        <taxon>Vaccinieae</taxon>
        <taxon>Vaccinium</taxon>
    </lineage>
</organism>
<evidence type="ECO:0000313" key="2">
    <source>
        <dbReference type="Proteomes" id="UP000828048"/>
    </source>
</evidence>
<name>A0ACB7XBY7_9ERIC</name>
<comment type="caution">
    <text evidence="1">The sequence shown here is derived from an EMBL/GenBank/DDBJ whole genome shotgun (WGS) entry which is preliminary data.</text>
</comment>
<protein>
    <submittedName>
        <fullName evidence="1">Uncharacterized protein</fullName>
    </submittedName>
</protein>
<keyword evidence="2" id="KW-1185">Reference proteome</keyword>
<reference evidence="1 2" key="1">
    <citation type="journal article" date="2021" name="Hortic Res">
        <title>High-quality reference genome and annotation aids understanding of berry development for evergreen blueberry (Vaccinium darrowii).</title>
        <authorList>
            <person name="Yu J."/>
            <person name="Hulse-Kemp A.M."/>
            <person name="Babiker E."/>
            <person name="Staton M."/>
        </authorList>
    </citation>
    <scope>NUCLEOTIDE SEQUENCE [LARGE SCALE GENOMIC DNA]</scope>
    <source>
        <strain evidence="2">cv. NJ 8807/NJ 8810</strain>
        <tissue evidence="1">Young leaf</tissue>
    </source>
</reference>
<evidence type="ECO:0000313" key="1">
    <source>
        <dbReference type="EMBL" id="KAH7838204.1"/>
    </source>
</evidence>
<accession>A0ACB7XBY7</accession>
<gene>
    <name evidence="1" type="ORF">Vadar_023368</name>
</gene>
<dbReference type="EMBL" id="CM037156">
    <property type="protein sequence ID" value="KAH7838204.1"/>
    <property type="molecule type" value="Genomic_DNA"/>
</dbReference>
<proteinExistence type="predicted"/>
<sequence>MERDTSENQLGHIIGDFNRLLDFMDETNFLQFIDLITGDQSSDPIVKFCPNFDCEHISGCLLDNQFGSTQGNPFDFHTESTSNPNSDLINTVQLATDAEEEIDKQEESSTTATPPPTKRRGDRSRTLVSERRRRGRMKEKLYALRALVPNITKMDKASIVGDALLYLQDLQMQAKKLRLEIAGLEASLGGREKNQQSIPGNPRNTIYTNTNHSICKNIMQMDAIQVEERGFYVKVECNRDRGVAPSLYKALESLTRLNVQSSNLGAQAERFILTFTLQVSTQFISSLYDCAVSADLAILRTTGIWLDDKKLFVKLASFEAKGTKPVPSNSNREGVIYQTGLGLTKEQGSGANVVVQNHTFLQNSIGFSAKPSMSYSEALKGGTNVNGYSKIKSVIVAEVTDSWLHRSAIAKLKSFQSIKAVHKLFFDKGFKIAQIKPMGGLNLVITFHSIELLDSLLAEENLDFSNWFVSFQKWNGQACPPSRNVWLSCFGVPLNVWCDNTFLSIGGLWGDVVALEEKTQKSLAFDRGRVLVATNIMDRIDEVINLSINGALAKVRVIEDLTSYFTSSNNYNFGDEIGDRKTTHSKIVDEEDDMAPDLCKLTHAEGCKINSQAEVNARKDCKNTDSQKSAIREDVSVVGETPINNIKAPSDVTPLFVDLDSGASQTNNVEDSDLLADGTFFGGNSPTLTDKGKGEKRVDDSIEVAVCEEDDIPQAVKKVKIPTPEYEDQEPSWSELPFHKEGLCPVKKKKLSHIIASPQGRIQAAIQPMATHTLLSSTSSLLYPLLSNPNNNPSLRSSFTCLSLKKIPRKSLTVVAATKKAVAVLKGTSSVEGVVTLTQEDDGPTTVNVRITGLTPGPHGFHLHEFGDTTNGCISTGAHFNPNKMTHGAPEDEVRHAGDLGNIVANADGVAEATIVDSQIPLGGPNAVIGRALVVHELEDDLGKGGHELSLTTGNAGGRLACGVVGLTPV</sequence>
<dbReference type="Proteomes" id="UP000828048">
    <property type="component" value="Chromosome 6"/>
</dbReference>